<dbReference type="Proteomes" id="UP000295718">
    <property type="component" value="Unassembled WGS sequence"/>
</dbReference>
<organism evidence="1 2">
    <name type="scientific">Kineothrix alysoides</name>
    <dbReference type="NCBI Taxonomy" id="1469948"/>
    <lineage>
        <taxon>Bacteria</taxon>
        <taxon>Bacillati</taxon>
        <taxon>Bacillota</taxon>
        <taxon>Clostridia</taxon>
        <taxon>Lachnospirales</taxon>
        <taxon>Lachnospiraceae</taxon>
        <taxon>Kineothrix</taxon>
    </lineage>
</organism>
<dbReference type="AlphaFoldDB" id="A0A4R1QRI5"/>
<evidence type="ECO:0000313" key="1">
    <source>
        <dbReference type="EMBL" id="TCL54975.1"/>
    </source>
</evidence>
<accession>A0A4R1QRI5</accession>
<gene>
    <name evidence="1" type="ORF">EDD76_11710</name>
</gene>
<reference evidence="1 2" key="1">
    <citation type="submission" date="2019-03" db="EMBL/GenBank/DDBJ databases">
        <title>Genomic Encyclopedia of Type Strains, Phase IV (KMG-IV): sequencing the most valuable type-strain genomes for metagenomic binning, comparative biology and taxonomic classification.</title>
        <authorList>
            <person name="Goeker M."/>
        </authorList>
    </citation>
    <scope>NUCLEOTIDE SEQUENCE [LARGE SCALE GENOMIC DNA]</scope>
    <source>
        <strain evidence="1 2">DSM 100556</strain>
    </source>
</reference>
<protein>
    <submittedName>
        <fullName evidence="1">Uncharacterized protein</fullName>
    </submittedName>
</protein>
<dbReference type="STRING" id="1469948.GCA_000732725_03927"/>
<proteinExistence type="predicted"/>
<keyword evidence="2" id="KW-1185">Reference proteome</keyword>
<evidence type="ECO:0000313" key="2">
    <source>
        <dbReference type="Proteomes" id="UP000295718"/>
    </source>
</evidence>
<dbReference type="EMBL" id="SLUO01000017">
    <property type="protein sequence ID" value="TCL54975.1"/>
    <property type="molecule type" value="Genomic_DNA"/>
</dbReference>
<comment type="caution">
    <text evidence="1">The sequence shown here is derived from an EMBL/GenBank/DDBJ whole genome shotgun (WGS) entry which is preliminary data.</text>
</comment>
<name>A0A4R1QRI5_9FIRM</name>
<sequence>MAVFSQKDFLIVRFEKKKYGGAVRINIEDK</sequence>